<dbReference type="Proteomes" id="UP000563523">
    <property type="component" value="Unassembled WGS sequence"/>
</dbReference>
<evidence type="ECO:0000256" key="4">
    <source>
        <dbReference type="ARBA" id="ARBA00037164"/>
    </source>
</evidence>
<dbReference type="Gene3D" id="2.40.50.1020">
    <property type="entry name" value="LytTr DNA-binding domain"/>
    <property type="match status" value="1"/>
</dbReference>
<evidence type="ECO:0000256" key="1">
    <source>
        <dbReference type="ARBA" id="ARBA00022490"/>
    </source>
</evidence>
<dbReference type="RefSeq" id="WP_176942303.1">
    <property type="nucleotide sequence ID" value="NZ_JABZEC010000002.1"/>
</dbReference>
<protein>
    <submittedName>
        <fullName evidence="8">Response regulator transcription factor</fullName>
    </submittedName>
</protein>
<dbReference type="InterPro" id="IPR007492">
    <property type="entry name" value="LytTR_DNA-bd_dom"/>
</dbReference>
<dbReference type="SMART" id="SM00850">
    <property type="entry name" value="LytTR"/>
    <property type="match status" value="1"/>
</dbReference>
<dbReference type="GO" id="GO:0003677">
    <property type="term" value="F:DNA binding"/>
    <property type="evidence" value="ECO:0007669"/>
    <property type="project" value="InterPro"/>
</dbReference>
<name>A0A850R9T0_9LACO</name>
<sequence>MIKKYIFIENLDFTLALSTTDPQQILEAVRKDSTSGVYFLDIDLGTELNGLQLAQKIRNYDNKGYIIFVTTHDELAFETFKYQVAALDFILKDQVNLRSSIIRVFEKIEQQLTINNSDSDLLAVKLSDQVIYLDLKLLEYVETLGDHKLLLHSLDSESLITGDLKKLVQRLPQNFFRAHKSFLVNLDYVKAIDKKKGIITFKNKDQCLISRRKIKELDNYQQTRIS</sequence>
<keyword evidence="9" id="KW-1185">Reference proteome</keyword>
<dbReference type="Pfam" id="PF04397">
    <property type="entry name" value="LytTR"/>
    <property type="match status" value="1"/>
</dbReference>
<comment type="function">
    <text evidence="4">Required for high-level post-exponential phase expression of a series of secreted proteins.</text>
</comment>
<dbReference type="InterPro" id="IPR046947">
    <property type="entry name" value="LytR-like"/>
</dbReference>
<dbReference type="Pfam" id="PF00072">
    <property type="entry name" value="Response_reg"/>
    <property type="match status" value="1"/>
</dbReference>
<keyword evidence="5" id="KW-0597">Phosphoprotein</keyword>
<reference evidence="8 9" key="1">
    <citation type="submission" date="2020-06" db="EMBL/GenBank/DDBJ databases">
        <authorList>
            <person name="Kang J."/>
        </authorList>
    </citation>
    <scope>NUCLEOTIDE SEQUENCE [LARGE SCALE GENOMIC DNA]</scope>
    <source>
        <strain evidence="8 9">DCY120</strain>
    </source>
</reference>
<keyword evidence="1" id="KW-0963">Cytoplasm</keyword>
<keyword evidence="3" id="KW-0010">Activator</keyword>
<dbReference type="InterPro" id="IPR011006">
    <property type="entry name" value="CheY-like_superfamily"/>
</dbReference>
<dbReference type="GO" id="GO:0000156">
    <property type="term" value="F:phosphorelay response regulator activity"/>
    <property type="evidence" value="ECO:0007669"/>
    <property type="project" value="InterPro"/>
</dbReference>
<organism evidence="8 9">
    <name type="scientific">Bombilactobacillus apium</name>
    <dbReference type="NCBI Taxonomy" id="2675299"/>
    <lineage>
        <taxon>Bacteria</taxon>
        <taxon>Bacillati</taxon>
        <taxon>Bacillota</taxon>
        <taxon>Bacilli</taxon>
        <taxon>Lactobacillales</taxon>
        <taxon>Lactobacillaceae</taxon>
        <taxon>Bombilactobacillus</taxon>
    </lineage>
</organism>
<evidence type="ECO:0000259" key="7">
    <source>
        <dbReference type="PROSITE" id="PS50930"/>
    </source>
</evidence>
<gene>
    <name evidence="8" type="ORF">HU830_02985</name>
</gene>
<feature type="domain" description="Response regulatory" evidence="6">
    <location>
        <begin position="1"/>
        <end position="107"/>
    </location>
</feature>
<dbReference type="SUPFAM" id="SSF52172">
    <property type="entry name" value="CheY-like"/>
    <property type="match status" value="1"/>
</dbReference>
<evidence type="ECO:0000256" key="5">
    <source>
        <dbReference type="PROSITE-ProRule" id="PRU00169"/>
    </source>
</evidence>
<feature type="modified residue" description="4-aspartylphosphate" evidence="5">
    <location>
        <position position="41"/>
    </location>
</feature>
<dbReference type="PROSITE" id="PS50110">
    <property type="entry name" value="RESPONSE_REGULATORY"/>
    <property type="match status" value="1"/>
</dbReference>
<keyword evidence="2" id="KW-0902">Two-component regulatory system</keyword>
<dbReference type="AlphaFoldDB" id="A0A850R9T0"/>
<comment type="caution">
    <text evidence="8">The sequence shown here is derived from an EMBL/GenBank/DDBJ whole genome shotgun (WGS) entry which is preliminary data.</text>
</comment>
<evidence type="ECO:0000259" key="6">
    <source>
        <dbReference type="PROSITE" id="PS50110"/>
    </source>
</evidence>
<dbReference type="PANTHER" id="PTHR37299:SF3">
    <property type="entry name" value="STAGE 0 SPORULATION PROTEIN A HOMOLOG"/>
    <property type="match status" value="1"/>
</dbReference>
<accession>A0A850R9T0</accession>
<feature type="domain" description="HTH LytTR-type" evidence="7">
    <location>
        <begin position="122"/>
        <end position="217"/>
    </location>
</feature>
<evidence type="ECO:0000256" key="3">
    <source>
        <dbReference type="ARBA" id="ARBA00023159"/>
    </source>
</evidence>
<evidence type="ECO:0000256" key="2">
    <source>
        <dbReference type="ARBA" id="ARBA00023012"/>
    </source>
</evidence>
<dbReference type="PANTHER" id="PTHR37299">
    <property type="entry name" value="TRANSCRIPTIONAL REGULATOR-RELATED"/>
    <property type="match status" value="1"/>
</dbReference>
<evidence type="ECO:0000313" key="9">
    <source>
        <dbReference type="Proteomes" id="UP000563523"/>
    </source>
</evidence>
<proteinExistence type="predicted"/>
<dbReference type="Gene3D" id="3.40.50.2300">
    <property type="match status" value="1"/>
</dbReference>
<dbReference type="InterPro" id="IPR001789">
    <property type="entry name" value="Sig_transdc_resp-reg_receiver"/>
</dbReference>
<dbReference type="PROSITE" id="PS50930">
    <property type="entry name" value="HTH_LYTTR"/>
    <property type="match status" value="1"/>
</dbReference>
<evidence type="ECO:0000313" key="8">
    <source>
        <dbReference type="EMBL" id="NVY96146.1"/>
    </source>
</evidence>
<dbReference type="EMBL" id="JABZEC010000002">
    <property type="protein sequence ID" value="NVY96146.1"/>
    <property type="molecule type" value="Genomic_DNA"/>
</dbReference>